<reference evidence="1 2" key="1">
    <citation type="submission" date="2015-01" db="EMBL/GenBank/DDBJ databases">
        <title>Evolution of Trichinella species and genotypes.</title>
        <authorList>
            <person name="Korhonen P.K."/>
            <person name="Edoardo P."/>
            <person name="Giuseppe L.R."/>
            <person name="Gasser R.B."/>
        </authorList>
    </citation>
    <scope>NUCLEOTIDE SEQUENCE [LARGE SCALE GENOMIC DNA]</scope>
    <source>
        <strain evidence="1">ISS120</strain>
    </source>
</reference>
<sequence>MNKFHSQKNPDLQNFLFRTEQHRPSRCNLSRGWWPKVADRTKTIPAHRRPDRYLSIWRHRQGSERPRALTLADVRCALDNGCLRHCVSCASIKYLKKPPDGRARQMTIARSKGPKA</sequence>
<comment type="caution">
    <text evidence="1">The sequence shown here is derived from an EMBL/GenBank/DDBJ whole genome shotgun (WGS) entry which is preliminary data.</text>
</comment>
<protein>
    <submittedName>
        <fullName evidence="1">Uncharacterized protein</fullName>
    </submittedName>
</protein>
<dbReference type="EMBL" id="JYDI01000005">
    <property type="protein sequence ID" value="KRY60550.1"/>
    <property type="molecule type" value="Genomic_DNA"/>
</dbReference>
<gene>
    <name evidence="1" type="ORF">T03_13794</name>
</gene>
<evidence type="ECO:0000313" key="1">
    <source>
        <dbReference type="EMBL" id="KRY60550.1"/>
    </source>
</evidence>
<keyword evidence="2" id="KW-1185">Reference proteome</keyword>
<organism evidence="1 2">
    <name type="scientific">Trichinella britovi</name>
    <name type="common">Parasitic roundworm</name>
    <dbReference type="NCBI Taxonomy" id="45882"/>
    <lineage>
        <taxon>Eukaryota</taxon>
        <taxon>Metazoa</taxon>
        <taxon>Ecdysozoa</taxon>
        <taxon>Nematoda</taxon>
        <taxon>Enoplea</taxon>
        <taxon>Dorylaimia</taxon>
        <taxon>Trichinellida</taxon>
        <taxon>Trichinellidae</taxon>
        <taxon>Trichinella</taxon>
    </lineage>
</organism>
<dbReference type="AlphaFoldDB" id="A0A0V1DGT9"/>
<dbReference type="OrthoDB" id="5931884at2759"/>
<accession>A0A0V1DGT9</accession>
<dbReference type="Proteomes" id="UP000054653">
    <property type="component" value="Unassembled WGS sequence"/>
</dbReference>
<proteinExistence type="predicted"/>
<name>A0A0V1DGT9_TRIBR</name>
<dbReference type="OMA" id="YLSIWRH"/>
<evidence type="ECO:0000313" key="2">
    <source>
        <dbReference type="Proteomes" id="UP000054653"/>
    </source>
</evidence>